<organism evidence="1 2">
    <name type="scientific">Capnocytophaga ochracea</name>
    <dbReference type="NCBI Taxonomy" id="1018"/>
    <lineage>
        <taxon>Bacteria</taxon>
        <taxon>Pseudomonadati</taxon>
        <taxon>Bacteroidota</taxon>
        <taxon>Flavobacteriia</taxon>
        <taxon>Flavobacteriales</taxon>
        <taxon>Flavobacteriaceae</taxon>
        <taxon>Capnocytophaga</taxon>
    </lineage>
</organism>
<gene>
    <name evidence="1" type="ORF">NCTC11458_01319</name>
</gene>
<dbReference type="EMBL" id="UYIQ01000001">
    <property type="protein sequence ID" value="VDG82021.1"/>
    <property type="molecule type" value="Genomic_DNA"/>
</dbReference>
<dbReference type="SUPFAM" id="SSF49464">
    <property type="entry name" value="Carboxypeptidase regulatory domain-like"/>
    <property type="match status" value="1"/>
</dbReference>
<comment type="caution">
    <text evidence="1">The sequence shown here is derived from an EMBL/GenBank/DDBJ whole genome shotgun (WGS) entry which is preliminary data.</text>
</comment>
<evidence type="ECO:0000313" key="1">
    <source>
        <dbReference type="EMBL" id="VDG82021.1"/>
    </source>
</evidence>
<name>A0A7Z8YDS1_CAPOC</name>
<protein>
    <submittedName>
        <fullName evidence="1">TonB-linked outer membrane protein, SusC/RagA family</fullName>
    </submittedName>
</protein>
<dbReference type="Pfam" id="PF13715">
    <property type="entry name" value="CarbopepD_reg_2"/>
    <property type="match status" value="1"/>
</dbReference>
<accession>A0A7Z8YDS1</accession>
<dbReference type="AlphaFoldDB" id="A0A7Z8YDS1"/>
<evidence type="ECO:0000313" key="2">
    <source>
        <dbReference type="Proteomes" id="UP000276733"/>
    </source>
</evidence>
<proteinExistence type="predicted"/>
<dbReference type="RefSeq" id="WP_181831555.1">
    <property type="nucleotide sequence ID" value="NZ_UYIQ01000001.1"/>
</dbReference>
<reference evidence="1 2" key="1">
    <citation type="submission" date="2018-11" db="EMBL/GenBank/DDBJ databases">
        <authorList>
            <consortium name="Pathogen Informatics"/>
        </authorList>
    </citation>
    <scope>NUCLEOTIDE SEQUENCE [LARGE SCALE GENOMIC DNA]</scope>
    <source>
        <strain evidence="1 2">NCTC11458</strain>
    </source>
</reference>
<sequence length="272" mass="31226">MKTYFIFLFFIYSDIIFSQDKITNSQGAPIEYVNIGIVGTHKGTISDEHGNFFLEKLAPKPTDSIYFSHISYERRAICVKDFQNDKPIVLTEKEIMLAPIDVSAKTKQLKTLKGKGVRFVGAILYYTPEDMKTQEEFPETIGDFVNLKTNWVATEFHITCIKNNTEKAVFRLNFFQMNNQEMSPLTEKPIYITIPKTESKIDVVEKFRVPIPKGKIWIELQPIDIQGEEKARIVFPASRSLGYARYDTTFEKIPLGAGLSFAIKGYEYEVVE</sequence>
<dbReference type="Proteomes" id="UP000276733">
    <property type="component" value="Unassembled WGS sequence"/>
</dbReference>
<dbReference type="InterPro" id="IPR008969">
    <property type="entry name" value="CarboxyPept-like_regulatory"/>
</dbReference>